<keyword evidence="9" id="KW-0472">Membrane</keyword>
<gene>
    <name evidence="13" type="ORF">SAMN03097708_02733</name>
</gene>
<evidence type="ECO:0000256" key="6">
    <source>
        <dbReference type="ARBA" id="ARBA00022692"/>
    </source>
</evidence>
<keyword evidence="8" id="KW-1133">Transmembrane helix</keyword>
<evidence type="ECO:0000256" key="8">
    <source>
        <dbReference type="ARBA" id="ARBA00022989"/>
    </source>
</evidence>
<keyword evidence="14" id="KW-1185">Reference proteome</keyword>
<dbReference type="Pfam" id="PF12693">
    <property type="entry name" value="GspL_C"/>
    <property type="match status" value="1"/>
</dbReference>
<evidence type="ECO:0000256" key="7">
    <source>
        <dbReference type="ARBA" id="ARBA00022927"/>
    </source>
</evidence>
<keyword evidence="5" id="KW-0997">Cell inner membrane</keyword>
<dbReference type="EMBL" id="FMWD01000009">
    <property type="protein sequence ID" value="SCZ64893.1"/>
    <property type="molecule type" value="Genomic_DNA"/>
</dbReference>
<proteinExistence type="inferred from homology"/>
<dbReference type="AlphaFoldDB" id="A0A1G5QSQ5"/>
<dbReference type="Pfam" id="PF05134">
    <property type="entry name" value="T2SSL"/>
    <property type="match status" value="1"/>
</dbReference>
<dbReference type="GO" id="GO:0015627">
    <property type="term" value="C:type II protein secretion system complex"/>
    <property type="evidence" value="ECO:0007669"/>
    <property type="project" value="InterPro"/>
</dbReference>
<comment type="function">
    <text evidence="10">Inner membrane component of the type II secretion system required for the energy-dependent secretion of extracellular factors such as proteases and toxins from the periplasm.</text>
</comment>
<evidence type="ECO:0000256" key="2">
    <source>
        <dbReference type="ARBA" id="ARBA00005318"/>
    </source>
</evidence>
<evidence type="ECO:0000313" key="13">
    <source>
        <dbReference type="EMBL" id="SCZ64893.1"/>
    </source>
</evidence>
<evidence type="ECO:0000256" key="10">
    <source>
        <dbReference type="PIRNR" id="PIRNR015761"/>
    </source>
</evidence>
<dbReference type="GO" id="GO:0009276">
    <property type="term" value="C:Gram-negative-bacterium-type cell wall"/>
    <property type="evidence" value="ECO:0007669"/>
    <property type="project" value="InterPro"/>
</dbReference>
<protein>
    <recommendedName>
        <fullName evidence="10">Type II secretion system protein L</fullName>
        <shortName evidence="10">T2SS protein L</shortName>
    </recommendedName>
</protein>
<evidence type="ECO:0000256" key="5">
    <source>
        <dbReference type="ARBA" id="ARBA00022519"/>
    </source>
</evidence>
<feature type="domain" description="GspL periplasmic" evidence="12">
    <location>
        <begin position="245"/>
        <end position="398"/>
    </location>
</feature>
<dbReference type="GO" id="GO:0005886">
    <property type="term" value="C:plasma membrane"/>
    <property type="evidence" value="ECO:0007669"/>
    <property type="project" value="UniProtKB-SubCell"/>
</dbReference>
<dbReference type="SUPFAM" id="SSF53067">
    <property type="entry name" value="Actin-like ATPase domain"/>
    <property type="match status" value="1"/>
</dbReference>
<feature type="domain" description="GspL cytoplasmic actin-ATPase-like" evidence="11">
    <location>
        <begin position="26"/>
        <end position="238"/>
    </location>
</feature>
<dbReference type="InterPro" id="IPR007812">
    <property type="entry name" value="T2SS_protein-GspL"/>
</dbReference>
<keyword evidence="6" id="KW-0812">Transmembrane</keyword>
<dbReference type="STRING" id="415747.SAMN03097708_02733"/>
<evidence type="ECO:0000256" key="4">
    <source>
        <dbReference type="ARBA" id="ARBA00022475"/>
    </source>
</evidence>
<dbReference type="NCBIfam" id="TIGR01709">
    <property type="entry name" value="typeII_sec_gspL"/>
    <property type="match status" value="1"/>
</dbReference>
<dbReference type="InterPro" id="IPR025691">
    <property type="entry name" value="GspL_pp_dom"/>
</dbReference>
<dbReference type="InterPro" id="IPR043129">
    <property type="entry name" value="ATPase_NBD"/>
</dbReference>
<dbReference type="PIRSF" id="PIRSF015761">
    <property type="entry name" value="Protein_L"/>
    <property type="match status" value="1"/>
</dbReference>
<keyword evidence="7 10" id="KW-0653">Protein transport</keyword>
<keyword evidence="4" id="KW-1003">Cell membrane</keyword>
<reference evidence="13 14" key="1">
    <citation type="submission" date="2016-10" db="EMBL/GenBank/DDBJ databases">
        <authorList>
            <person name="de Groot N.N."/>
        </authorList>
    </citation>
    <scope>NUCLEOTIDE SEQUENCE [LARGE SCALE GENOMIC DNA]</scope>
    <source>
        <strain evidence="13 14">HLD2</strain>
    </source>
</reference>
<comment type="subcellular location">
    <subcellularLocation>
        <location evidence="1">Cell inner membrane</location>
        <topology evidence="1">Single-pass membrane protein</topology>
    </subcellularLocation>
</comment>
<sequence length="402" mass="44170">MKETIYIRLVGRPDEAVAWRAEGEGGSEQGRSPLGDIAGRAQGARVIVLVPGTDCLLTSTKVPTRKRQRVIQALPFALEDRMAGDVESLHFAVGHIESDGTAHAAVVAKERMDEWLRQLHDAGLRPHALHPESVTLPFEPGNWSLLLGPDEGLLRTGTNEGLGLDIDSVEEMLAMALEGAAERPDGIRLFDCRKGEVGTPALVDDIHFDTEQCTDPLAVLARGVRETHPVNLLQGDYGHREELGRRWRPWRHAAILAAIILTIQGVLSIQHWWQLSQDDARLETRIEALYRDTFPDARRVVAPRQQMQQHLEALQRGGGYDPFTGLLAAVGPVLDQTEGLQLQGLRYRDGQLEIDLTLGNLQSLDALKEQLVATGGLEVDIASATARNNRVESRLTIRGGTA</sequence>
<dbReference type="CDD" id="cd24017">
    <property type="entry name" value="ASKHA_T2SSL_N"/>
    <property type="match status" value="1"/>
</dbReference>
<name>A0A1G5QSQ5_9GAMM</name>
<dbReference type="Gene3D" id="3.30.420.380">
    <property type="match status" value="1"/>
</dbReference>
<evidence type="ECO:0000313" key="14">
    <source>
        <dbReference type="Proteomes" id="UP000199648"/>
    </source>
</evidence>
<evidence type="ECO:0000259" key="11">
    <source>
        <dbReference type="Pfam" id="PF05134"/>
    </source>
</evidence>
<evidence type="ECO:0000256" key="9">
    <source>
        <dbReference type="ARBA" id="ARBA00023136"/>
    </source>
</evidence>
<comment type="similarity">
    <text evidence="2 10">Belongs to the GSP L family.</text>
</comment>
<organism evidence="13 14">
    <name type="scientific">Thiohalomonas denitrificans</name>
    <dbReference type="NCBI Taxonomy" id="415747"/>
    <lineage>
        <taxon>Bacteria</taxon>
        <taxon>Pseudomonadati</taxon>
        <taxon>Pseudomonadota</taxon>
        <taxon>Gammaproteobacteria</taxon>
        <taxon>Thiohalomonadales</taxon>
        <taxon>Thiohalomonadaceae</taxon>
        <taxon>Thiohalomonas</taxon>
    </lineage>
</organism>
<evidence type="ECO:0000259" key="12">
    <source>
        <dbReference type="Pfam" id="PF12693"/>
    </source>
</evidence>
<dbReference type="RefSeq" id="WP_175452584.1">
    <property type="nucleotide sequence ID" value="NZ_FMWD01000009.1"/>
</dbReference>
<keyword evidence="3 10" id="KW-0813">Transport</keyword>
<accession>A0A1G5QSQ5</accession>
<evidence type="ECO:0000256" key="3">
    <source>
        <dbReference type="ARBA" id="ARBA00022448"/>
    </source>
</evidence>
<evidence type="ECO:0000256" key="1">
    <source>
        <dbReference type="ARBA" id="ARBA00004377"/>
    </source>
</evidence>
<dbReference type="Proteomes" id="UP000199648">
    <property type="component" value="Unassembled WGS sequence"/>
</dbReference>
<dbReference type="Gene3D" id="3.30.420.370">
    <property type="match status" value="1"/>
</dbReference>
<dbReference type="GO" id="GO:0015628">
    <property type="term" value="P:protein secretion by the type II secretion system"/>
    <property type="evidence" value="ECO:0007669"/>
    <property type="project" value="InterPro"/>
</dbReference>
<dbReference type="Gene3D" id="3.30.1360.100">
    <property type="entry name" value="General secretion pathway protein M, EpsM"/>
    <property type="match status" value="1"/>
</dbReference>
<dbReference type="InterPro" id="IPR024230">
    <property type="entry name" value="GspL_cyto_dom"/>
</dbReference>